<name>A0ABS8RWD4_DATST</name>
<feature type="region of interest" description="Disordered" evidence="1">
    <location>
        <begin position="104"/>
        <end position="127"/>
    </location>
</feature>
<evidence type="ECO:0000313" key="3">
    <source>
        <dbReference type="Proteomes" id="UP000823775"/>
    </source>
</evidence>
<feature type="compositionally biased region" description="Polar residues" evidence="1">
    <location>
        <begin position="114"/>
        <end position="123"/>
    </location>
</feature>
<gene>
    <name evidence="2" type="ORF">HAX54_007204</name>
</gene>
<keyword evidence="3" id="KW-1185">Reference proteome</keyword>
<sequence length="202" mass="23230">MQPQPSSPTSFSMSPRQHLRLRDIKTIARLMGRFIKVEKEVILRLLRIAKEKPSSPDSSGRPPKQKLRLRDMKTLARLMVRLTEVEKEVIWRLLHIAEEKGKEIKQESAEVESQPLSPDSSGRPSGHKLRLCDMKILAGLMVRLTEEEKEVISRLLHIVEEKEEEIKQESTEVELTPDKNSKAPSMIETTNIEDSNEESKNM</sequence>
<evidence type="ECO:0000256" key="1">
    <source>
        <dbReference type="SAM" id="MobiDB-lite"/>
    </source>
</evidence>
<organism evidence="2 3">
    <name type="scientific">Datura stramonium</name>
    <name type="common">Jimsonweed</name>
    <name type="synonym">Common thornapple</name>
    <dbReference type="NCBI Taxonomy" id="4076"/>
    <lineage>
        <taxon>Eukaryota</taxon>
        <taxon>Viridiplantae</taxon>
        <taxon>Streptophyta</taxon>
        <taxon>Embryophyta</taxon>
        <taxon>Tracheophyta</taxon>
        <taxon>Spermatophyta</taxon>
        <taxon>Magnoliopsida</taxon>
        <taxon>eudicotyledons</taxon>
        <taxon>Gunneridae</taxon>
        <taxon>Pentapetalae</taxon>
        <taxon>asterids</taxon>
        <taxon>lamiids</taxon>
        <taxon>Solanales</taxon>
        <taxon>Solanaceae</taxon>
        <taxon>Solanoideae</taxon>
        <taxon>Datureae</taxon>
        <taxon>Datura</taxon>
    </lineage>
</organism>
<dbReference type="EMBL" id="JACEIK010000137">
    <property type="protein sequence ID" value="MCD7450551.1"/>
    <property type="molecule type" value="Genomic_DNA"/>
</dbReference>
<protein>
    <submittedName>
        <fullName evidence="2">Uncharacterized protein</fullName>
    </submittedName>
</protein>
<feature type="region of interest" description="Disordered" evidence="1">
    <location>
        <begin position="164"/>
        <end position="202"/>
    </location>
</feature>
<feature type="compositionally biased region" description="Basic and acidic residues" evidence="1">
    <location>
        <begin position="164"/>
        <end position="181"/>
    </location>
</feature>
<comment type="caution">
    <text evidence="2">The sequence shown here is derived from an EMBL/GenBank/DDBJ whole genome shotgun (WGS) entry which is preliminary data.</text>
</comment>
<dbReference type="Proteomes" id="UP000823775">
    <property type="component" value="Unassembled WGS sequence"/>
</dbReference>
<reference evidence="2 3" key="1">
    <citation type="journal article" date="2021" name="BMC Genomics">
        <title>Datura genome reveals duplications of psychoactive alkaloid biosynthetic genes and high mutation rate following tissue culture.</title>
        <authorList>
            <person name="Rajewski A."/>
            <person name="Carter-House D."/>
            <person name="Stajich J."/>
            <person name="Litt A."/>
        </authorList>
    </citation>
    <scope>NUCLEOTIDE SEQUENCE [LARGE SCALE GENOMIC DNA]</scope>
    <source>
        <strain evidence="2">AR-01</strain>
    </source>
</reference>
<proteinExistence type="predicted"/>
<evidence type="ECO:0000313" key="2">
    <source>
        <dbReference type="EMBL" id="MCD7450551.1"/>
    </source>
</evidence>
<accession>A0ABS8RWD4</accession>